<evidence type="ECO:0000259" key="1">
    <source>
        <dbReference type="PROSITE" id="PS50181"/>
    </source>
</evidence>
<name>A0A9P9E174_9HYPO</name>
<gene>
    <name evidence="2" type="ORF">EDB81DRAFT_808443</name>
</gene>
<protein>
    <recommendedName>
        <fullName evidence="1">F-box domain-containing protein</fullName>
    </recommendedName>
</protein>
<sequence>MAPGTTIGALPPEIFQEIFSRVDEQRTIQQSRFVCQKFNQVASRYLITNTHVRMSSESISRLENFCNHSVLSKSMAKVNIILSCYDPNMANDTALYMQDCDTQLFQRLEILERMKSFRYGSDGEAEEEIENQLQAVIGNQEFAKISEEGFEESTATPFQKLAIRLHTMYKQRCTNQEEVRQDNNHIKRICDALCKLSNIQELSFTDKPGSIREELKESDFEDLGLNRKTLKHFDFAVSPSKWCGSFTTAYSIVPPVEMLGELCCQLGHHGVQPRTITMNLNAPSNLRLIWVSSDQQVGVRSLVAKATKLELVVDGWARKNSLAENNDRPRDEMLALCSFTQHFFSAPNLESLYIWFVEYPRFYEIPTVSLDDILPFQQSWPRLSDLELRYQPVSLRDLRTLVSLQGNTLKSFKCECVWLLDGGWDEAIRVIRDVENMEEVYVKYPRGERYGSGYGTHVDMPYDEVCRYILKETDVNPLS</sequence>
<dbReference type="AlphaFoldDB" id="A0A9P9E174"/>
<dbReference type="InterPro" id="IPR036047">
    <property type="entry name" value="F-box-like_dom_sf"/>
</dbReference>
<accession>A0A9P9E174</accession>
<dbReference type="SUPFAM" id="SSF81383">
    <property type="entry name" value="F-box domain"/>
    <property type="match status" value="1"/>
</dbReference>
<dbReference type="Proteomes" id="UP000738349">
    <property type="component" value="Unassembled WGS sequence"/>
</dbReference>
<keyword evidence="3" id="KW-1185">Reference proteome</keyword>
<dbReference type="PROSITE" id="PS50181">
    <property type="entry name" value="FBOX"/>
    <property type="match status" value="1"/>
</dbReference>
<proteinExistence type="predicted"/>
<feature type="domain" description="F-box" evidence="1">
    <location>
        <begin position="4"/>
        <end position="54"/>
    </location>
</feature>
<evidence type="ECO:0000313" key="2">
    <source>
        <dbReference type="EMBL" id="KAH7128871.1"/>
    </source>
</evidence>
<organism evidence="2 3">
    <name type="scientific">Dactylonectria macrodidyma</name>
    <dbReference type="NCBI Taxonomy" id="307937"/>
    <lineage>
        <taxon>Eukaryota</taxon>
        <taxon>Fungi</taxon>
        <taxon>Dikarya</taxon>
        <taxon>Ascomycota</taxon>
        <taxon>Pezizomycotina</taxon>
        <taxon>Sordariomycetes</taxon>
        <taxon>Hypocreomycetidae</taxon>
        <taxon>Hypocreales</taxon>
        <taxon>Nectriaceae</taxon>
        <taxon>Dactylonectria</taxon>
    </lineage>
</organism>
<dbReference type="OrthoDB" id="3759773at2759"/>
<dbReference type="SMART" id="SM00256">
    <property type="entry name" value="FBOX"/>
    <property type="match status" value="1"/>
</dbReference>
<dbReference type="InterPro" id="IPR001810">
    <property type="entry name" value="F-box_dom"/>
</dbReference>
<dbReference type="EMBL" id="JAGMUV010000018">
    <property type="protein sequence ID" value="KAH7128871.1"/>
    <property type="molecule type" value="Genomic_DNA"/>
</dbReference>
<comment type="caution">
    <text evidence="2">The sequence shown here is derived from an EMBL/GenBank/DDBJ whole genome shotgun (WGS) entry which is preliminary data.</text>
</comment>
<evidence type="ECO:0000313" key="3">
    <source>
        <dbReference type="Proteomes" id="UP000738349"/>
    </source>
</evidence>
<reference evidence="2" key="1">
    <citation type="journal article" date="2021" name="Nat. Commun.">
        <title>Genetic determinants of endophytism in the Arabidopsis root mycobiome.</title>
        <authorList>
            <person name="Mesny F."/>
            <person name="Miyauchi S."/>
            <person name="Thiergart T."/>
            <person name="Pickel B."/>
            <person name="Atanasova L."/>
            <person name="Karlsson M."/>
            <person name="Huettel B."/>
            <person name="Barry K.W."/>
            <person name="Haridas S."/>
            <person name="Chen C."/>
            <person name="Bauer D."/>
            <person name="Andreopoulos W."/>
            <person name="Pangilinan J."/>
            <person name="LaButti K."/>
            <person name="Riley R."/>
            <person name="Lipzen A."/>
            <person name="Clum A."/>
            <person name="Drula E."/>
            <person name="Henrissat B."/>
            <person name="Kohler A."/>
            <person name="Grigoriev I.V."/>
            <person name="Martin F.M."/>
            <person name="Hacquard S."/>
        </authorList>
    </citation>
    <scope>NUCLEOTIDE SEQUENCE</scope>
    <source>
        <strain evidence="2">MPI-CAGE-AT-0147</strain>
    </source>
</reference>